<dbReference type="EMBL" id="CP053716">
    <property type="protein sequence ID" value="QKF07000.1"/>
    <property type="molecule type" value="Genomic_DNA"/>
</dbReference>
<proteinExistence type="predicted"/>
<evidence type="ECO:0000313" key="1">
    <source>
        <dbReference type="EMBL" id="QKF07000.1"/>
    </source>
</evidence>
<dbReference type="RefSeq" id="WP_172162600.1">
    <property type="nucleotide sequence ID" value="NZ_CP053716.1"/>
</dbReference>
<accession>A0A6M8IZ56</accession>
<reference evidence="2" key="1">
    <citation type="submission" date="2020-05" db="EMBL/GenBank/DDBJ databases">
        <title>Novel species in genus Nocardioides.</title>
        <authorList>
            <person name="Zhang G."/>
        </authorList>
    </citation>
    <scope>NUCLEOTIDE SEQUENCE [LARGE SCALE GENOMIC DNA]</scope>
    <source>
        <strain evidence="2">zg-1050</strain>
    </source>
</reference>
<organism evidence="1 2">
    <name type="scientific">Berryella wangjianweii</name>
    <dbReference type="NCBI Taxonomy" id="2734634"/>
    <lineage>
        <taxon>Bacteria</taxon>
        <taxon>Bacillati</taxon>
        <taxon>Actinomycetota</taxon>
        <taxon>Coriobacteriia</taxon>
        <taxon>Eggerthellales</taxon>
        <taxon>Eggerthellaceae</taxon>
        <taxon>Berryella</taxon>
    </lineage>
</organism>
<dbReference type="KEGG" id="bwa:HLV38_01815"/>
<gene>
    <name evidence="1" type="ORF">HLV38_01815</name>
</gene>
<dbReference type="AlphaFoldDB" id="A0A6M8IZ56"/>
<protein>
    <submittedName>
        <fullName evidence="1">Uncharacterized protein</fullName>
    </submittedName>
</protein>
<sequence>MKRAEDNGSLIDDAFDEAKASRAAEGMSTGARRAIAVGAVVAVALLLVLTVLSIAALATAAQA</sequence>
<name>A0A6M8IZ56_9ACTN</name>
<evidence type="ECO:0000313" key="2">
    <source>
        <dbReference type="Proteomes" id="UP000503297"/>
    </source>
</evidence>
<dbReference type="Proteomes" id="UP000503297">
    <property type="component" value="Chromosome"/>
</dbReference>
<keyword evidence="2" id="KW-1185">Reference proteome</keyword>